<dbReference type="Gene3D" id="3.40.50.1240">
    <property type="entry name" value="Phosphoglycerate mutase-like"/>
    <property type="match status" value="1"/>
</dbReference>
<dbReference type="Pfam" id="PF00300">
    <property type="entry name" value="His_Phos_1"/>
    <property type="match status" value="1"/>
</dbReference>
<proteinExistence type="predicted"/>
<dbReference type="AlphaFoldDB" id="A0A3M0A2R4"/>
<reference evidence="1 2" key="1">
    <citation type="submission" date="2018-10" db="EMBL/GenBank/DDBJ databases">
        <title>Genomic Encyclopedia of Type Strains, Phase IV (KMG-IV): sequencing the most valuable type-strain genomes for metagenomic binning, comparative biology and taxonomic classification.</title>
        <authorList>
            <person name="Goeker M."/>
        </authorList>
    </citation>
    <scope>NUCLEOTIDE SEQUENCE [LARGE SCALE GENOMIC DNA]</scope>
    <source>
        <strain evidence="1 2">DSM 25080</strain>
    </source>
</reference>
<protein>
    <submittedName>
        <fullName evidence="1">Phosphohistidine phosphatase SixA</fullName>
    </submittedName>
</protein>
<evidence type="ECO:0000313" key="1">
    <source>
        <dbReference type="EMBL" id="RMA78936.1"/>
    </source>
</evidence>
<dbReference type="RefSeq" id="WP_121877567.1">
    <property type="nucleotide sequence ID" value="NZ_REFJ01000005.1"/>
</dbReference>
<organism evidence="1 2">
    <name type="scientific">Umboniibacter marinipuniceus</name>
    <dbReference type="NCBI Taxonomy" id="569599"/>
    <lineage>
        <taxon>Bacteria</taxon>
        <taxon>Pseudomonadati</taxon>
        <taxon>Pseudomonadota</taxon>
        <taxon>Gammaproteobacteria</taxon>
        <taxon>Cellvibrionales</taxon>
        <taxon>Cellvibrionaceae</taxon>
        <taxon>Umboniibacter</taxon>
    </lineage>
</organism>
<dbReference type="InterPro" id="IPR013078">
    <property type="entry name" value="His_Pase_superF_clade-1"/>
</dbReference>
<sequence>MKLYILRHGTAERWINDSMDFDRQLTEFGVAQIEQLVAQWRPQFSQLETWVSPYQRTQQTAKVLLGTNASYHTTRLITPEASLASLLNLLPEQTQDLLLVSHQPLVSALVAKLSGQSPYDCPMSPASLAVLEGDVMASGCMDLIALNHFV</sequence>
<accession>A0A3M0A2R4</accession>
<dbReference type="Proteomes" id="UP000267187">
    <property type="component" value="Unassembled WGS sequence"/>
</dbReference>
<gene>
    <name evidence="1" type="ORF">DFR27_2277</name>
</gene>
<dbReference type="SMART" id="SM00855">
    <property type="entry name" value="PGAM"/>
    <property type="match status" value="1"/>
</dbReference>
<keyword evidence="2" id="KW-1185">Reference proteome</keyword>
<comment type="caution">
    <text evidence="1">The sequence shown here is derived from an EMBL/GenBank/DDBJ whole genome shotgun (WGS) entry which is preliminary data.</text>
</comment>
<name>A0A3M0A2R4_9GAMM</name>
<dbReference type="SUPFAM" id="SSF53254">
    <property type="entry name" value="Phosphoglycerate mutase-like"/>
    <property type="match status" value="1"/>
</dbReference>
<dbReference type="EMBL" id="REFJ01000005">
    <property type="protein sequence ID" value="RMA78936.1"/>
    <property type="molecule type" value="Genomic_DNA"/>
</dbReference>
<evidence type="ECO:0000313" key="2">
    <source>
        <dbReference type="Proteomes" id="UP000267187"/>
    </source>
</evidence>
<dbReference type="InterPro" id="IPR029033">
    <property type="entry name" value="His_PPase_superfam"/>
</dbReference>
<dbReference type="CDD" id="cd07067">
    <property type="entry name" value="HP_PGM_like"/>
    <property type="match status" value="1"/>
</dbReference>
<dbReference type="OrthoDB" id="92610at2"/>